<dbReference type="EMBL" id="VSRR010054627">
    <property type="protein sequence ID" value="MPC80651.1"/>
    <property type="molecule type" value="Genomic_DNA"/>
</dbReference>
<accession>A0A5B7I5L9</accession>
<reference evidence="2 3" key="1">
    <citation type="submission" date="2019-05" db="EMBL/GenBank/DDBJ databases">
        <title>Another draft genome of Portunus trituberculatus and its Hox gene families provides insights of decapod evolution.</title>
        <authorList>
            <person name="Jeong J.-H."/>
            <person name="Song I."/>
            <person name="Kim S."/>
            <person name="Choi T."/>
            <person name="Kim D."/>
            <person name="Ryu S."/>
            <person name="Kim W."/>
        </authorList>
    </citation>
    <scope>NUCLEOTIDE SEQUENCE [LARGE SCALE GENOMIC DNA]</scope>
    <source>
        <tissue evidence="2">Muscle</tissue>
    </source>
</reference>
<feature type="compositionally biased region" description="Basic and acidic residues" evidence="1">
    <location>
        <begin position="38"/>
        <end position="48"/>
    </location>
</feature>
<keyword evidence="3" id="KW-1185">Reference proteome</keyword>
<gene>
    <name evidence="2" type="ORF">E2C01_075238</name>
</gene>
<comment type="caution">
    <text evidence="2">The sequence shown here is derived from an EMBL/GenBank/DDBJ whole genome shotgun (WGS) entry which is preliminary data.</text>
</comment>
<dbReference type="AlphaFoldDB" id="A0A5B7I5L9"/>
<sequence length="88" mass="10110">MGRVKVSEEGQTPLEHGSVRASGLPRRAAQEFQACNPTRREHNLFERRGRGRRRARRGEWESRAGVEEREGHGGPRRGTWATRLLFFA</sequence>
<protein>
    <submittedName>
        <fullName evidence="2">Uncharacterized protein</fullName>
    </submittedName>
</protein>
<evidence type="ECO:0000313" key="2">
    <source>
        <dbReference type="EMBL" id="MPC80651.1"/>
    </source>
</evidence>
<feature type="compositionally biased region" description="Basic and acidic residues" evidence="1">
    <location>
        <begin position="57"/>
        <end position="73"/>
    </location>
</feature>
<proteinExistence type="predicted"/>
<evidence type="ECO:0000256" key="1">
    <source>
        <dbReference type="SAM" id="MobiDB-lite"/>
    </source>
</evidence>
<feature type="region of interest" description="Disordered" evidence="1">
    <location>
        <begin position="1"/>
        <end position="78"/>
    </location>
</feature>
<organism evidence="2 3">
    <name type="scientific">Portunus trituberculatus</name>
    <name type="common">Swimming crab</name>
    <name type="synonym">Neptunus trituberculatus</name>
    <dbReference type="NCBI Taxonomy" id="210409"/>
    <lineage>
        <taxon>Eukaryota</taxon>
        <taxon>Metazoa</taxon>
        <taxon>Ecdysozoa</taxon>
        <taxon>Arthropoda</taxon>
        <taxon>Crustacea</taxon>
        <taxon>Multicrustacea</taxon>
        <taxon>Malacostraca</taxon>
        <taxon>Eumalacostraca</taxon>
        <taxon>Eucarida</taxon>
        <taxon>Decapoda</taxon>
        <taxon>Pleocyemata</taxon>
        <taxon>Brachyura</taxon>
        <taxon>Eubrachyura</taxon>
        <taxon>Portunoidea</taxon>
        <taxon>Portunidae</taxon>
        <taxon>Portuninae</taxon>
        <taxon>Portunus</taxon>
    </lineage>
</organism>
<evidence type="ECO:0000313" key="3">
    <source>
        <dbReference type="Proteomes" id="UP000324222"/>
    </source>
</evidence>
<dbReference type="Proteomes" id="UP000324222">
    <property type="component" value="Unassembled WGS sequence"/>
</dbReference>
<name>A0A5B7I5L9_PORTR</name>